<dbReference type="EMBL" id="VIWP01000006">
    <property type="protein sequence ID" value="TWF50398.1"/>
    <property type="molecule type" value="Genomic_DNA"/>
</dbReference>
<dbReference type="InterPro" id="IPR000182">
    <property type="entry name" value="GNAT_dom"/>
</dbReference>
<evidence type="ECO:0000259" key="3">
    <source>
        <dbReference type="PROSITE" id="PS51186"/>
    </source>
</evidence>
<proteinExistence type="predicted"/>
<protein>
    <submittedName>
        <fullName evidence="4">Putative N-acetyltransferase YhbS</fullName>
    </submittedName>
</protein>
<keyword evidence="5" id="KW-1185">Reference proteome</keyword>
<dbReference type="Pfam" id="PF00583">
    <property type="entry name" value="Acetyltransf_1"/>
    <property type="match status" value="1"/>
</dbReference>
<dbReference type="InterPro" id="IPR016181">
    <property type="entry name" value="Acyl_CoA_acyltransferase"/>
</dbReference>
<dbReference type="RefSeq" id="WP_145640765.1">
    <property type="nucleotide sequence ID" value="NZ_VIWP01000006.1"/>
</dbReference>
<evidence type="ECO:0000256" key="2">
    <source>
        <dbReference type="ARBA" id="ARBA00023315"/>
    </source>
</evidence>
<evidence type="ECO:0000313" key="4">
    <source>
        <dbReference type="EMBL" id="TWF50398.1"/>
    </source>
</evidence>
<gene>
    <name evidence="4" type="ORF">FHW37_106362</name>
</gene>
<comment type="caution">
    <text evidence="4">The sequence shown here is derived from an EMBL/GenBank/DDBJ whole genome shotgun (WGS) entry which is preliminary data.</text>
</comment>
<feature type="domain" description="N-acetyltransferase" evidence="3">
    <location>
        <begin position="11"/>
        <end position="148"/>
    </location>
</feature>
<evidence type="ECO:0000256" key="1">
    <source>
        <dbReference type="ARBA" id="ARBA00022679"/>
    </source>
</evidence>
<reference evidence="4 5" key="1">
    <citation type="submission" date="2019-06" db="EMBL/GenBank/DDBJ databases">
        <title>Sorghum-associated microbial communities from plants grown in Nebraska, USA.</title>
        <authorList>
            <person name="Schachtman D."/>
        </authorList>
    </citation>
    <scope>NUCLEOTIDE SEQUENCE [LARGE SCALE GENOMIC DNA]</scope>
    <source>
        <strain evidence="4 5">1225</strain>
    </source>
</reference>
<keyword evidence="2" id="KW-0012">Acyltransferase</keyword>
<dbReference type="Gene3D" id="3.40.630.30">
    <property type="match status" value="1"/>
</dbReference>
<dbReference type="CDD" id="cd04301">
    <property type="entry name" value="NAT_SF"/>
    <property type="match status" value="1"/>
</dbReference>
<organism evidence="4 5">
    <name type="scientific">Neorhizobium alkalisoli</name>
    <dbReference type="NCBI Taxonomy" id="528178"/>
    <lineage>
        <taxon>Bacteria</taxon>
        <taxon>Pseudomonadati</taxon>
        <taxon>Pseudomonadota</taxon>
        <taxon>Alphaproteobacteria</taxon>
        <taxon>Hyphomicrobiales</taxon>
        <taxon>Rhizobiaceae</taxon>
        <taxon>Rhizobium/Agrobacterium group</taxon>
        <taxon>Neorhizobium</taxon>
    </lineage>
</organism>
<accession>A0A561QJ55</accession>
<dbReference type="GO" id="GO:0016747">
    <property type="term" value="F:acyltransferase activity, transferring groups other than amino-acyl groups"/>
    <property type="evidence" value="ECO:0007669"/>
    <property type="project" value="InterPro"/>
</dbReference>
<dbReference type="OrthoDB" id="281808at2"/>
<dbReference type="InterPro" id="IPR050832">
    <property type="entry name" value="Bact_Acetyltransf"/>
</dbReference>
<dbReference type="PROSITE" id="PS51186">
    <property type="entry name" value="GNAT"/>
    <property type="match status" value="1"/>
</dbReference>
<dbReference type="PANTHER" id="PTHR43877:SF2">
    <property type="entry name" value="AMINOALKYLPHOSPHONATE N-ACETYLTRANSFERASE-RELATED"/>
    <property type="match status" value="1"/>
</dbReference>
<dbReference type="PANTHER" id="PTHR43877">
    <property type="entry name" value="AMINOALKYLPHOSPHONATE N-ACETYLTRANSFERASE-RELATED-RELATED"/>
    <property type="match status" value="1"/>
</dbReference>
<dbReference type="SUPFAM" id="SSF55729">
    <property type="entry name" value="Acyl-CoA N-acyltransferases (Nat)"/>
    <property type="match status" value="1"/>
</dbReference>
<keyword evidence="1 4" id="KW-0808">Transferase</keyword>
<dbReference type="Proteomes" id="UP000320653">
    <property type="component" value="Unassembled WGS sequence"/>
</dbReference>
<dbReference type="AlphaFoldDB" id="A0A561QJ55"/>
<evidence type="ECO:0000313" key="5">
    <source>
        <dbReference type="Proteomes" id="UP000320653"/>
    </source>
</evidence>
<name>A0A561QJ55_9HYPH</name>
<sequence>MIRPAVEADESDIRTCAESAYTRYIEAIGKRPAPMDADFAAQIEAGEVHVSAADDGAFQGFIVFFPENGRMFLENVAVMPSAAGKGVGKSLIGFCEDEARRLGLAAVELYTNEKMIENLSIYPRLGYVETGRRTENGFNRVFFEKTLEQP</sequence>